<sequence>MANEVDSASPPSLHSATGSLCTARVPPPPASHPAFTSRPHTPPRPHTSPPRTPVTASRLTIQKIESSAMNLTHRGQPRACHHIPHGPRLGERLHPCTPPPVDAPVHKRPPRRPADIHLKTSYL</sequence>
<evidence type="ECO:0000256" key="1">
    <source>
        <dbReference type="SAM" id="MobiDB-lite"/>
    </source>
</evidence>
<proteinExistence type="predicted"/>
<evidence type="ECO:0000313" key="3">
    <source>
        <dbReference type="WBParaSite" id="L893_g25853.t1"/>
    </source>
</evidence>
<accession>A0A1I7ZF99</accession>
<protein>
    <submittedName>
        <fullName evidence="3">Uncharacterized protein</fullName>
    </submittedName>
</protein>
<organism evidence="2 3">
    <name type="scientific">Steinernema glaseri</name>
    <dbReference type="NCBI Taxonomy" id="37863"/>
    <lineage>
        <taxon>Eukaryota</taxon>
        <taxon>Metazoa</taxon>
        <taxon>Ecdysozoa</taxon>
        <taxon>Nematoda</taxon>
        <taxon>Chromadorea</taxon>
        <taxon>Rhabditida</taxon>
        <taxon>Tylenchina</taxon>
        <taxon>Panagrolaimomorpha</taxon>
        <taxon>Strongyloidoidea</taxon>
        <taxon>Steinernematidae</taxon>
        <taxon>Steinernema</taxon>
    </lineage>
</organism>
<feature type="region of interest" description="Disordered" evidence="1">
    <location>
        <begin position="1"/>
        <end position="56"/>
    </location>
</feature>
<keyword evidence="2" id="KW-1185">Reference proteome</keyword>
<evidence type="ECO:0000313" key="2">
    <source>
        <dbReference type="Proteomes" id="UP000095287"/>
    </source>
</evidence>
<reference evidence="3" key="1">
    <citation type="submission" date="2016-11" db="UniProtKB">
        <authorList>
            <consortium name="WormBaseParasite"/>
        </authorList>
    </citation>
    <scope>IDENTIFICATION</scope>
</reference>
<dbReference type="WBParaSite" id="L893_g25853.t1">
    <property type="protein sequence ID" value="L893_g25853.t1"/>
    <property type="gene ID" value="L893_g25853"/>
</dbReference>
<name>A0A1I7ZF99_9BILA</name>
<feature type="region of interest" description="Disordered" evidence="1">
    <location>
        <begin position="72"/>
        <end position="123"/>
    </location>
</feature>
<feature type="compositionally biased region" description="Polar residues" evidence="1">
    <location>
        <begin position="9"/>
        <end position="20"/>
    </location>
</feature>
<feature type="compositionally biased region" description="Pro residues" evidence="1">
    <location>
        <begin position="40"/>
        <end position="52"/>
    </location>
</feature>
<dbReference type="Proteomes" id="UP000095287">
    <property type="component" value="Unplaced"/>
</dbReference>
<dbReference type="AlphaFoldDB" id="A0A1I7ZF99"/>
<feature type="compositionally biased region" description="Basic residues" evidence="1">
    <location>
        <begin position="75"/>
        <end position="85"/>
    </location>
</feature>
<feature type="compositionally biased region" description="Basic and acidic residues" evidence="1">
    <location>
        <begin position="112"/>
        <end position="123"/>
    </location>
</feature>